<protein>
    <recommendedName>
        <fullName evidence="1">IrrE N-terminal-like domain-containing protein</fullName>
    </recommendedName>
</protein>
<name>A0A6V7FB43_9XANT</name>
<dbReference type="EMBL" id="CAJDKC010000004">
    <property type="protein sequence ID" value="CAD0360662.1"/>
    <property type="molecule type" value="Genomic_DNA"/>
</dbReference>
<dbReference type="InterPro" id="IPR052345">
    <property type="entry name" value="Rad_response_metalloprotease"/>
</dbReference>
<dbReference type="Gene3D" id="1.10.10.2910">
    <property type="match status" value="1"/>
</dbReference>
<gene>
    <name evidence="2" type="ORF">CFBP7900_32730</name>
</gene>
<comment type="caution">
    <text evidence="2">The sequence shown here is derived from an EMBL/GenBank/DDBJ whole genome shotgun (WGS) entry which is preliminary data.</text>
</comment>
<reference evidence="2 3" key="1">
    <citation type="submission" date="2020-07" db="EMBL/GenBank/DDBJ databases">
        <authorList>
            <person name="Pothier F. J."/>
        </authorList>
    </citation>
    <scope>NUCLEOTIDE SEQUENCE [LARGE SCALE GENOMIC DNA]</scope>
    <source>
        <strain evidence="2 3">CFBP 7900</strain>
    </source>
</reference>
<dbReference type="PANTHER" id="PTHR43236">
    <property type="entry name" value="ANTITOXIN HIGA1"/>
    <property type="match status" value="1"/>
</dbReference>
<dbReference type="RefSeq" id="WP_023902985.1">
    <property type="nucleotide sequence ID" value="NZ_CAJDKC010000004.1"/>
</dbReference>
<dbReference type="Pfam" id="PF06114">
    <property type="entry name" value="Peptidase_M78"/>
    <property type="match status" value="1"/>
</dbReference>
<proteinExistence type="predicted"/>
<dbReference type="AlphaFoldDB" id="A0A6V7FB43"/>
<sequence>MIRVAVQPELLRWARERAGLDAVELEGRFPKLPEWEAGDVQPTLRQLESYARATHAPVGYFFLPRPPEEPLPIPDFRTIGDRAIARPSADLLDTLYACQARQAWYRDEALVTGQRPLPFVGSLDISISPDRAAEQLRQVLGFSVQARRECPSWTEALRLFVVQADALGVLVMISGVVGNNNTRVLDPEEFRGFALADVLAPLVFINGADSKSAQMFTLAHELAHLWLGQSALSDSGVEAAGHAQPGTGIEDWCNKVAAELLVPLPVFIAALREDEVLDDALRRLAREFKVSTLVVLRRMLDAGRLGRDAFWQAFRAEQARLAAIQAANSGGGDFYRTTTARVGKRFARSLVASTLEGRTLYRDAFQMLGIAKTGTFNELGRSLGLPT</sequence>
<evidence type="ECO:0000313" key="2">
    <source>
        <dbReference type="EMBL" id="CAD0360660.1"/>
    </source>
</evidence>
<organism evidence="2 3">
    <name type="scientific">Xanthomonas hortorum pv. carotae</name>
    <dbReference type="NCBI Taxonomy" id="487904"/>
    <lineage>
        <taxon>Bacteria</taxon>
        <taxon>Pseudomonadati</taxon>
        <taxon>Pseudomonadota</taxon>
        <taxon>Gammaproteobacteria</taxon>
        <taxon>Lysobacterales</taxon>
        <taxon>Lysobacteraceae</taxon>
        <taxon>Xanthomonas</taxon>
    </lineage>
</organism>
<dbReference type="PANTHER" id="PTHR43236:SF2">
    <property type="entry name" value="BLL0069 PROTEIN"/>
    <property type="match status" value="1"/>
</dbReference>
<dbReference type="Proteomes" id="UP000587508">
    <property type="component" value="Unassembled WGS sequence"/>
</dbReference>
<dbReference type="EMBL" id="CAJDKC010000004">
    <property type="protein sequence ID" value="CAD0360660.1"/>
    <property type="molecule type" value="Genomic_DNA"/>
</dbReference>
<accession>A0A6V7FB43</accession>
<evidence type="ECO:0000259" key="1">
    <source>
        <dbReference type="Pfam" id="PF06114"/>
    </source>
</evidence>
<feature type="domain" description="IrrE N-terminal-like" evidence="1">
    <location>
        <begin position="165"/>
        <end position="299"/>
    </location>
</feature>
<evidence type="ECO:0000313" key="3">
    <source>
        <dbReference type="Proteomes" id="UP000587508"/>
    </source>
</evidence>
<dbReference type="InterPro" id="IPR010359">
    <property type="entry name" value="IrrE_HExxH"/>
</dbReference>